<dbReference type="InterPro" id="IPR000182">
    <property type="entry name" value="GNAT_dom"/>
</dbReference>
<protein>
    <recommendedName>
        <fullName evidence="3">[Ribosomal protein bS18]-alanine N-acetyltransferase</fullName>
        <ecNumber evidence="3">2.3.1.266</ecNumber>
    </recommendedName>
</protein>
<dbReference type="InterPro" id="IPR016181">
    <property type="entry name" value="Acyl_CoA_acyltransferase"/>
</dbReference>
<evidence type="ECO:0000259" key="4">
    <source>
        <dbReference type="PROSITE" id="PS51186"/>
    </source>
</evidence>
<organism evidence="5 6">
    <name type="scientific">Sporanaerobacter acetigenes DSM 13106</name>
    <dbReference type="NCBI Taxonomy" id="1123281"/>
    <lineage>
        <taxon>Bacteria</taxon>
        <taxon>Bacillati</taxon>
        <taxon>Bacillota</taxon>
        <taxon>Tissierellia</taxon>
        <taxon>Tissierellales</taxon>
        <taxon>Sporanaerobacteraceae</taxon>
        <taxon>Sporanaerobacter</taxon>
    </lineage>
</organism>
<gene>
    <name evidence="5" type="ORF">SAMN02745180_00141</name>
</gene>
<dbReference type="AlphaFoldDB" id="A0A1M5SDG7"/>
<comment type="function">
    <text evidence="3">Acetylates the N-terminal alanine of ribosomal protein bS18.</text>
</comment>
<dbReference type="Proteomes" id="UP000184389">
    <property type="component" value="Unassembled WGS sequence"/>
</dbReference>
<dbReference type="InterPro" id="IPR051556">
    <property type="entry name" value="N-term/lysine_N-AcTrnsfr"/>
</dbReference>
<comment type="subcellular location">
    <subcellularLocation>
        <location evidence="3">Cytoplasm</location>
    </subcellularLocation>
</comment>
<dbReference type="PROSITE" id="PS51186">
    <property type="entry name" value="GNAT"/>
    <property type="match status" value="1"/>
</dbReference>
<dbReference type="Gene3D" id="3.40.630.30">
    <property type="match status" value="1"/>
</dbReference>
<evidence type="ECO:0000313" key="5">
    <source>
        <dbReference type="EMBL" id="SHH36519.1"/>
    </source>
</evidence>
<keyword evidence="3" id="KW-0963">Cytoplasm</keyword>
<evidence type="ECO:0000313" key="6">
    <source>
        <dbReference type="Proteomes" id="UP000184389"/>
    </source>
</evidence>
<evidence type="ECO:0000256" key="3">
    <source>
        <dbReference type="RuleBase" id="RU363094"/>
    </source>
</evidence>
<dbReference type="InterPro" id="IPR006464">
    <property type="entry name" value="AcTrfase_RimI/Ard1"/>
</dbReference>
<dbReference type="GO" id="GO:0005737">
    <property type="term" value="C:cytoplasm"/>
    <property type="evidence" value="ECO:0007669"/>
    <property type="project" value="UniProtKB-SubCell"/>
</dbReference>
<keyword evidence="2" id="KW-0012">Acyltransferase</keyword>
<dbReference type="CDD" id="cd04301">
    <property type="entry name" value="NAT_SF"/>
    <property type="match status" value="1"/>
</dbReference>
<keyword evidence="1 5" id="KW-0808">Transferase</keyword>
<accession>A0A1M5SDG7</accession>
<dbReference type="STRING" id="1123281.SAMN02745180_00141"/>
<dbReference type="GO" id="GO:0008999">
    <property type="term" value="F:protein-N-terminal-alanine acetyltransferase activity"/>
    <property type="evidence" value="ECO:0007669"/>
    <property type="project" value="UniProtKB-EC"/>
</dbReference>
<evidence type="ECO:0000256" key="1">
    <source>
        <dbReference type="ARBA" id="ARBA00022679"/>
    </source>
</evidence>
<dbReference type="EC" id="2.3.1.266" evidence="3"/>
<feature type="domain" description="N-acetyltransferase" evidence="4">
    <location>
        <begin position="5"/>
        <end position="150"/>
    </location>
</feature>
<proteinExistence type="inferred from homology"/>
<dbReference type="Pfam" id="PF00583">
    <property type="entry name" value="Acetyltransf_1"/>
    <property type="match status" value="1"/>
</dbReference>
<comment type="similarity">
    <text evidence="3">Belongs to the acetyltransferase family. RimI subfamily.</text>
</comment>
<dbReference type="NCBIfam" id="TIGR01575">
    <property type="entry name" value="rimI"/>
    <property type="match status" value="1"/>
</dbReference>
<dbReference type="PANTHER" id="PTHR42919">
    <property type="entry name" value="N-ALPHA-ACETYLTRANSFERASE"/>
    <property type="match status" value="1"/>
</dbReference>
<dbReference type="PANTHER" id="PTHR42919:SF8">
    <property type="entry name" value="N-ALPHA-ACETYLTRANSFERASE 50"/>
    <property type="match status" value="1"/>
</dbReference>
<name>A0A1M5SDG7_9FIRM</name>
<dbReference type="SUPFAM" id="SSF55729">
    <property type="entry name" value="Acyl-CoA N-acyltransferases (Nat)"/>
    <property type="match status" value="1"/>
</dbReference>
<evidence type="ECO:0000256" key="2">
    <source>
        <dbReference type="ARBA" id="ARBA00023315"/>
    </source>
</evidence>
<sequence length="150" mass="17193">MSMDILVRPMLEKDIDEVLDIEKTSFATPWPKEAFTLEITKNMLAKYVVAEIQGKVVGYGGIWLIIDEGHVTNIAVHEKYRGLGVGNKIMEGLIDICRDRNIVAMTLEVRKTNEVAKSLYDKYGFKEYGIRPGYYSDNNEDAIIMWKRVE</sequence>
<dbReference type="EMBL" id="FQXR01000002">
    <property type="protein sequence ID" value="SHH36519.1"/>
    <property type="molecule type" value="Genomic_DNA"/>
</dbReference>
<comment type="catalytic activity">
    <reaction evidence="3">
        <text>N-terminal L-alanyl-[ribosomal protein bS18] + acetyl-CoA = N-terminal N(alpha)-acetyl-L-alanyl-[ribosomal protein bS18] + CoA + H(+)</text>
        <dbReference type="Rhea" id="RHEA:43756"/>
        <dbReference type="Rhea" id="RHEA-COMP:10676"/>
        <dbReference type="Rhea" id="RHEA-COMP:10677"/>
        <dbReference type="ChEBI" id="CHEBI:15378"/>
        <dbReference type="ChEBI" id="CHEBI:57287"/>
        <dbReference type="ChEBI" id="CHEBI:57288"/>
        <dbReference type="ChEBI" id="CHEBI:64718"/>
        <dbReference type="ChEBI" id="CHEBI:83683"/>
        <dbReference type="EC" id="2.3.1.266"/>
    </reaction>
</comment>
<reference evidence="5 6" key="1">
    <citation type="submission" date="2016-11" db="EMBL/GenBank/DDBJ databases">
        <authorList>
            <person name="Jaros S."/>
            <person name="Januszkiewicz K."/>
            <person name="Wedrychowicz H."/>
        </authorList>
    </citation>
    <scope>NUCLEOTIDE SEQUENCE [LARGE SCALE GENOMIC DNA]</scope>
    <source>
        <strain evidence="5 6">DSM 13106</strain>
    </source>
</reference>
<keyword evidence="6" id="KW-1185">Reference proteome</keyword>